<organism evidence="1 2">
    <name type="scientific">Cuscuta australis</name>
    <dbReference type="NCBI Taxonomy" id="267555"/>
    <lineage>
        <taxon>Eukaryota</taxon>
        <taxon>Viridiplantae</taxon>
        <taxon>Streptophyta</taxon>
        <taxon>Embryophyta</taxon>
        <taxon>Tracheophyta</taxon>
        <taxon>Spermatophyta</taxon>
        <taxon>Magnoliopsida</taxon>
        <taxon>eudicotyledons</taxon>
        <taxon>Gunneridae</taxon>
        <taxon>Pentapetalae</taxon>
        <taxon>asterids</taxon>
        <taxon>lamiids</taxon>
        <taxon>Solanales</taxon>
        <taxon>Convolvulaceae</taxon>
        <taxon>Cuscuteae</taxon>
        <taxon>Cuscuta</taxon>
        <taxon>Cuscuta subgen. Grammica</taxon>
        <taxon>Cuscuta sect. Cleistogrammica</taxon>
    </lineage>
</organism>
<dbReference type="Proteomes" id="UP000249390">
    <property type="component" value="Unassembled WGS sequence"/>
</dbReference>
<accession>A0A328DAZ5</accession>
<protein>
    <submittedName>
        <fullName evidence="1">Uncharacterized protein</fullName>
    </submittedName>
</protein>
<comment type="caution">
    <text evidence="1">The sequence shown here is derived from an EMBL/GenBank/DDBJ whole genome shotgun (WGS) entry which is preliminary data.</text>
</comment>
<dbReference type="AlphaFoldDB" id="A0A328DAZ5"/>
<gene>
    <name evidence="1" type="ORF">DM860_010275</name>
</gene>
<evidence type="ECO:0000313" key="2">
    <source>
        <dbReference type="Proteomes" id="UP000249390"/>
    </source>
</evidence>
<name>A0A328DAZ5_9ASTE</name>
<reference evidence="1 2" key="1">
    <citation type="submission" date="2018-06" db="EMBL/GenBank/DDBJ databases">
        <title>The Genome of Cuscuta australis (Dodder) Provides Insight into the Evolution of Plant Parasitism.</title>
        <authorList>
            <person name="Liu H."/>
        </authorList>
    </citation>
    <scope>NUCLEOTIDE SEQUENCE [LARGE SCALE GENOMIC DNA]</scope>
    <source>
        <strain evidence="2">cv. Yunnan</strain>
        <tissue evidence="1">Vines</tissue>
    </source>
</reference>
<evidence type="ECO:0000313" key="1">
    <source>
        <dbReference type="EMBL" id="RAL41481.1"/>
    </source>
</evidence>
<sequence length="105" mass="11079">MDDAAEIKGVGNVSAQAEMIEKEKSSIDIAVAGTELVDSPGPVGSVCDGCLPINVEFRRFLCFSVVELLSLEGAREWRTGKRSKVGYGGLEGKGLGGNFANTHFS</sequence>
<keyword evidence="2" id="KW-1185">Reference proteome</keyword>
<proteinExistence type="predicted"/>
<dbReference type="EMBL" id="NQVE01000188">
    <property type="protein sequence ID" value="RAL41481.1"/>
    <property type="molecule type" value="Genomic_DNA"/>
</dbReference>